<organism evidence="1">
    <name type="scientific">Siphoviridae sp. cthH09</name>
    <dbReference type="NCBI Taxonomy" id="2827915"/>
    <lineage>
        <taxon>Viruses</taxon>
        <taxon>Duplodnaviria</taxon>
        <taxon>Heunggongvirae</taxon>
        <taxon>Uroviricota</taxon>
        <taxon>Caudoviricetes</taxon>
    </lineage>
</organism>
<name>A0A8S5SJ12_9CAUD</name>
<sequence>MVRGLGEGRREGRLCKECLHEVLQGEGGCLVLPLKVIQQLIKDSDLFKQVYIGKLDNKKEKSLGIYHRKSSGTPIKALGGLEHTSYGISPVSLLIHWNKSFVETEDAAIKLFQFLQAKDKAFQIGDTVVRYLSLAVPEPQDVGTDDSGVYEFVIWIDVIYERK</sequence>
<proteinExistence type="predicted"/>
<accession>A0A8S5SJ12</accession>
<protein>
    <submittedName>
        <fullName evidence="1">Uncharacterized protein</fullName>
    </submittedName>
</protein>
<dbReference type="EMBL" id="BK032597">
    <property type="protein sequence ID" value="DAF50538.1"/>
    <property type="molecule type" value="Genomic_DNA"/>
</dbReference>
<reference evidence="1" key="1">
    <citation type="journal article" date="2021" name="Proc. Natl. Acad. Sci. U.S.A.">
        <title>A Catalog of Tens of Thousands of Viruses from Human Metagenomes Reveals Hidden Associations with Chronic Diseases.</title>
        <authorList>
            <person name="Tisza M.J."/>
            <person name="Buck C.B."/>
        </authorList>
    </citation>
    <scope>NUCLEOTIDE SEQUENCE</scope>
    <source>
        <strain evidence="1">CthH09</strain>
    </source>
</reference>
<evidence type="ECO:0000313" key="1">
    <source>
        <dbReference type="EMBL" id="DAF50538.1"/>
    </source>
</evidence>